<name>A0AAW1U0T3_9CUCU</name>
<dbReference type="Pfam" id="PF14529">
    <property type="entry name" value="Exo_endo_phos_2"/>
    <property type="match status" value="1"/>
</dbReference>
<comment type="caution">
    <text evidence="2">The sequence shown here is derived from an EMBL/GenBank/DDBJ whole genome shotgun (WGS) entry which is preliminary data.</text>
</comment>
<evidence type="ECO:0000313" key="3">
    <source>
        <dbReference type="Proteomes" id="UP001431783"/>
    </source>
</evidence>
<dbReference type="PANTHER" id="PTHR36688:SF2">
    <property type="entry name" value="ENDONUCLEASE_EXONUCLEASE_PHOSPHATASE DOMAIN-CONTAINING PROTEIN"/>
    <property type="match status" value="1"/>
</dbReference>
<sequence>MNCTLGTVNACGIRRKVHLLKALLLQSKISILSITETKLKHNLKVASYNTYQRNSPRGAIRGTALLVHTSLHSTEFKLPNQFSNLECVAAKVQLDNLSVAVFSYYHPPSDILSAYFIDYIASIPHSIILGDLNARNIQFGDSSTNRNGRILSDCLMQHNLWRCYNVDPTFFSHAGMSITDHIITTPDLIKYFEEPCFIGQSITSDHLPLLIHSTIAGPLASTPACITFKDHKNANWELFTDHLSTNLPQYHPLQNSHQIDFAIDQLSSSFSEAYSTCVVEKTININRPPLPPYIVNLIKSKRRLYRSFIRTRDAAIKTEYNRLAALIRREINRFKEKKWSDTTSKLDFRNGKEYWKKFSILTGSRKTSSTHLQEPNGLFTSNPQRIADIFKQHLENIFQIPQNPRFDNQHFCTLERDLENFKNTSIEIELNGANSFSIPIDSETVVKNINAGRNTAPGIDGLSRSVLRHLPPNAINLVKNIYNRCLELSYFPKAWKAATTILIPKPNKDHTSPDNYRPISLLNVLGKIFEKILNERLRDFAESRNIIPPFQHGFRPHHSTYDPLIKLHTDITNALNSGECVIGIFLDVQRAFDQVWHAGLVRKLLSIGLPIHFVKLIHSYLSDRTIRIKQNDAFSEPFTPRAGIPQGSTIAPILYLIYTHDMPHPVSILSQISLFADDTAIWTTARTSAKCSRIMQRQLDAYSAWAVKWRITPNPNKTQSILFHHFNYSISPKFSKNDVHLSLWGENLRLQDEIIYLGVTFSKYNSWNVDLAKTLKKVRNRANLLYALRGRIRGCDPRTLLNTYKAYIRPVITYRCLLYSTLQKRLVRSIESCERAICRSIFRLHRQYPSILVHEITKMPPIFTHIEKLQARYALRTLNGPNLVARQTLMTQWYRPGRVLRRKPRNKFPFPPARILHSLQELPDDILDHLEDIPLRIR</sequence>
<accession>A0AAW1U0T3</accession>
<dbReference type="InterPro" id="IPR000477">
    <property type="entry name" value="RT_dom"/>
</dbReference>
<dbReference type="GO" id="GO:0071897">
    <property type="term" value="P:DNA biosynthetic process"/>
    <property type="evidence" value="ECO:0007669"/>
    <property type="project" value="UniProtKB-ARBA"/>
</dbReference>
<dbReference type="InterPro" id="IPR036691">
    <property type="entry name" value="Endo/exonu/phosph_ase_sf"/>
</dbReference>
<reference evidence="2 3" key="1">
    <citation type="submission" date="2023-03" db="EMBL/GenBank/DDBJ databases">
        <title>Genome insight into feeding habits of ladybird beetles.</title>
        <authorList>
            <person name="Li H.-S."/>
            <person name="Huang Y.-H."/>
            <person name="Pang H."/>
        </authorList>
    </citation>
    <scope>NUCLEOTIDE SEQUENCE [LARGE SCALE GENOMIC DNA]</scope>
    <source>
        <strain evidence="2">SYSU_2023b</strain>
        <tissue evidence="2">Whole body</tissue>
    </source>
</reference>
<proteinExistence type="predicted"/>
<feature type="domain" description="Reverse transcriptase" evidence="1">
    <location>
        <begin position="484"/>
        <end position="761"/>
    </location>
</feature>
<gene>
    <name evidence="2" type="ORF">WA026_011247</name>
</gene>
<keyword evidence="3" id="KW-1185">Reference proteome</keyword>
<dbReference type="AlphaFoldDB" id="A0AAW1U0T3"/>
<dbReference type="InterPro" id="IPR052560">
    <property type="entry name" value="RdDP_mobile_element"/>
</dbReference>
<protein>
    <recommendedName>
        <fullName evidence="1">Reverse transcriptase domain-containing protein</fullName>
    </recommendedName>
</protein>
<dbReference type="PROSITE" id="PS50878">
    <property type="entry name" value="RT_POL"/>
    <property type="match status" value="1"/>
</dbReference>
<evidence type="ECO:0000259" key="1">
    <source>
        <dbReference type="PROSITE" id="PS50878"/>
    </source>
</evidence>
<dbReference type="Pfam" id="PF00078">
    <property type="entry name" value="RVT_1"/>
    <property type="match status" value="1"/>
</dbReference>
<dbReference type="PANTHER" id="PTHR36688">
    <property type="entry name" value="ENDO/EXONUCLEASE/PHOSPHATASE DOMAIN-CONTAINING PROTEIN"/>
    <property type="match status" value="1"/>
</dbReference>
<dbReference type="Gene3D" id="3.60.10.10">
    <property type="entry name" value="Endonuclease/exonuclease/phosphatase"/>
    <property type="match status" value="1"/>
</dbReference>
<dbReference type="Proteomes" id="UP001431783">
    <property type="component" value="Unassembled WGS sequence"/>
</dbReference>
<dbReference type="GO" id="GO:0003824">
    <property type="term" value="F:catalytic activity"/>
    <property type="evidence" value="ECO:0007669"/>
    <property type="project" value="InterPro"/>
</dbReference>
<dbReference type="SUPFAM" id="SSF56672">
    <property type="entry name" value="DNA/RNA polymerases"/>
    <property type="match status" value="1"/>
</dbReference>
<dbReference type="EMBL" id="JARQZJ010000035">
    <property type="protein sequence ID" value="KAK9876130.1"/>
    <property type="molecule type" value="Genomic_DNA"/>
</dbReference>
<evidence type="ECO:0000313" key="2">
    <source>
        <dbReference type="EMBL" id="KAK9876130.1"/>
    </source>
</evidence>
<dbReference type="CDD" id="cd01650">
    <property type="entry name" value="RT_nLTR_like"/>
    <property type="match status" value="1"/>
</dbReference>
<organism evidence="2 3">
    <name type="scientific">Henosepilachna vigintioctopunctata</name>
    <dbReference type="NCBI Taxonomy" id="420089"/>
    <lineage>
        <taxon>Eukaryota</taxon>
        <taxon>Metazoa</taxon>
        <taxon>Ecdysozoa</taxon>
        <taxon>Arthropoda</taxon>
        <taxon>Hexapoda</taxon>
        <taxon>Insecta</taxon>
        <taxon>Pterygota</taxon>
        <taxon>Neoptera</taxon>
        <taxon>Endopterygota</taxon>
        <taxon>Coleoptera</taxon>
        <taxon>Polyphaga</taxon>
        <taxon>Cucujiformia</taxon>
        <taxon>Coccinelloidea</taxon>
        <taxon>Coccinellidae</taxon>
        <taxon>Epilachninae</taxon>
        <taxon>Epilachnini</taxon>
        <taxon>Henosepilachna</taxon>
    </lineage>
</organism>
<dbReference type="SUPFAM" id="SSF56219">
    <property type="entry name" value="DNase I-like"/>
    <property type="match status" value="1"/>
</dbReference>
<dbReference type="InterPro" id="IPR043502">
    <property type="entry name" value="DNA/RNA_pol_sf"/>
</dbReference>
<dbReference type="InterPro" id="IPR005135">
    <property type="entry name" value="Endo/exonuclease/phosphatase"/>
</dbReference>